<keyword evidence="3" id="KW-1185">Reference proteome</keyword>
<gene>
    <name evidence="2" type="ORF">LMF89_08330</name>
</gene>
<sequence>MMIPTSKLQIIYVAAGILVAANVLAIGLFVMFAKLRDGRLKESIRNIIFELDRFADSMENTDKRRSAIQQINDILGWRKFIIPGALIGWVIDAEVAVIRKMQKATNTPNLHGEDKING</sequence>
<protein>
    <submittedName>
        <fullName evidence="2">Uncharacterized protein</fullName>
    </submittedName>
</protein>
<keyword evidence="1" id="KW-0812">Transmembrane</keyword>
<feature type="transmembrane region" description="Helical" evidence="1">
    <location>
        <begin position="12"/>
        <end position="33"/>
    </location>
</feature>
<dbReference type="EMBL" id="JAJHJB010000008">
    <property type="protein sequence ID" value="MCC5465370.1"/>
    <property type="molecule type" value="Genomic_DNA"/>
</dbReference>
<comment type="caution">
    <text evidence="2">The sequence shown here is derived from an EMBL/GenBank/DDBJ whole genome shotgun (WGS) entry which is preliminary data.</text>
</comment>
<evidence type="ECO:0000313" key="2">
    <source>
        <dbReference type="EMBL" id="MCC5465370.1"/>
    </source>
</evidence>
<dbReference type="RefSeq" id="WP_229534625.1">
    <property type="nucleotide sequence ID" value="NZ_JAJHJB010000008.1"/>
</dbReference>
<keyword evidence="1" id="KW-1133">Transmembrane helix</keyword>
<reference evidence="2" key="1">
    <citation type="submission" date="2021-11" db="EMBL/GenBank/DDBJ databases">
        <title>Description of a new species Pelosinus isolated from the bottom sediments of Lake Baikal.</title>
        <authorList>
            <person name="Zakharyuk A."/>
        </authorList>
    </citation>
    <scope>NUCLEOTIDE SEQUENCE</scope>
    <source>
        <strain evidence="2">Bkl1</strain>
    </source>
</reference>
<organism evidence="2 3">
    <name type="scientific">Pelosinus baikalensis</name>
    <dbReference type="NCBI Taxonomy" id="2892015"/>
    <lineage>
        <taxon>Bacteria</taxon>
        <taxon>Bacillati</taxon>
        <taxon>Bacillota</taxon>
        <taxon>Negativicutes</taxon>
        <taxon>Selenomonadales</taxon>
        <taxon>Sporomusaceae</taxon>
        <taxon>Pelosinus</taxon>
    </lineage>
</organism>
<keyword evidence="1" id="KW-0472">Membrane</keyword>
<proteinExistence type="predicted"/>
<name>A0ABS8HQM1_9FIRM</name>
<dbReference type="Proteomes" id="UP001165492">
    <property type="component" value="Unassembled WGS sequence"/>
</dbReference>
<evidence type="ECO:0000313" key="3">
    <source>
        <dbReference type="Proteomes" id="UP001165492"/>
    </source>
</evidence>
<accession>A0ABS8HQM1</accession>
<evidence type="ECO:0000256" key="1">
    <source>
        <dbReference type="SAM" id="Phobius"/>
    </source>
</evidence>